<feature type="domain" description="UBA" evidence="7">
    <location>
        <begin position="770"/>
        <end position="809"/>
    </location>
</feature>
<keyword evidence="2 4" id="KW-0863">Zinc-finger</keyword>
<dbReference type="InterPro" id="IPR009060">
    <property type="entry name" value="UBA-like_sf"/>
</dbReference>
<dbReference type="CDD" id="cd16708">
    <property type="entry name" value="RING-HC_Cbl"/>
    <property type="match status" value="1"/>
</dbReference>
<evidence type="ECO:0000256" key="2">
    <source>
        <dbReference type="ARBA" id="ARBA00022771"/>
    </source>
</evidence>
<dbReference type="STRING" id="61819.ENSACIP00000002719"/>
<dbReference type="OMA" id="CEIICTE"/>
<dbReference type="InterPro" id="IPR013083">
    <property type="entry name" value="Znf_RING/FYVE/PHD"/>
</dbReference>
<feature type="compositionally biased region" description="Pro residues" evidence="6">
    <location>
        <begin position="418"/>
        <end position="433"/>
    </location>
</feature>
<dbReference type="SUPFAM" id="SSF55550">
    <property type="entry name" value="SH2 domain"/>
    <property type="match status" value="1"/>
</dbReference>
<keyword evidence="11" id="KW-1185">Reference proteome</keyword>
<feature type="region of interest" description="Disordered" evidence="6">
    <location>
        <begin position="526"/>
        <end position="602"/>
    </location>
</feature>
<dbReference type="PROSITE" id="PS51506">
    <property type="entry name" value="CBL_PTB"/>
    <property type="match status" value="1"/>
</dbReference>
<dbReference type="Pfam" id="PF00627">
    <property type="entry name" value="UBA"/>
    <property type="match status" value="1"/>
</dbReference>
<keyword evidence="5" id="KW-0808">Transferase</keyword>
<feature type="compositionally biased region" description="Low complexity" evidence="6">
    <location>
        <begin position="684"/>
        <end position="701"/>
    </location>
</feature>
<dbReference type="GO" id="GO:0008270">
    <property type="term" value="F:zinc ion binding"/>
    <property type="evidence" value="ECO:0007669"/>
    <property type="project" value="UniProtKB-KW"/>
</dbReference>
<dbReference type="AlphaFoldDB" id="A0A3Q0QT62"/>
<dbReference type="GO" id="GO:0016567">
    <property type="term" value="P:protein ubiquitination"/>
    <property type="evidence" value="ECO:0007669"/>
    <property type="project" value="UniProtKB-UniPathway"/>
</dbReference>
<evidence type="ECO:0000256" key="3">
    <source>
        <dbReference type="ARBA" id="ARBA00022833"/>
    </source>
</evidence>
<dbReference type="Pfam" id="PF13920">
    <property type="entry name" value="zf-C3HC4_3"/>
    <property type="match status" value="1"/>
</dbReference>
<evidence type="ECO:0000256" key="4">
    <source>
        <dbReference type="PROSITE-ProRule" id="PRU00175"/>
    </source>
</evidence>
<reference evidence="10" key="2">
    <citation type="submission" date="2025-09" db="UniProtKB">
        <authorList>
            <consortium name="Ensembl"/>
        </authorList>
    </citation>
    <scope>IDENTIFICATION</scope>
</reference>
<feature type="compositionally biased region" description="Acidic residues" evidence="6">
    <location>
        <begin position="662"/>
        <end position="671"/>
    </location>
</feature>
<evidence type="ECO:0000259" key="9">
    <source>
        <dbReference type="PROSITE" id="PS51506"/>
    </source>
</evidence>
<dbReference type="Gene3D" id="1.20.930.20">
    <property type="entry name" value="Adaptor protein Cbl, N-terminal domain"/>
    <property type="match status" value="1"/>
</dbReference>
<dbReference type="GeneTree" id="ENSGT00940000155772"/>
<dbReference type="GO" id="GO:0017124">
    <property type="term" value="F:SH3 domain binding"/>
    <property type="evidence" value="ECO:0007669"/>
    <property type="project" value="TreeGrafter"/>
</dbReference>
<feature type="region of interest" description="Disordered" evidence="6">
    <location>
        <begin position="364"/>
        <end position="502"/>
    </location>
</feature>
<dbReference type="GO" id="GO:0023051">
    <property type="term" value="P:regulation of signaling"/>
    <property type="evidence" value="ECO:0007669"/>
    <property type="project" value="InterPro"/>
</dbReference>
<dbReference type="CDD" id="cd14393">
    <property type="entry name" value="UBA_c-Cbl"/>
    <property type="match status" value="1"/>
</dbReference>
<dbReference type="InterPro" id="IPR024159">
    <property type="entry name" value="Cbl_PTB"/>
</dbReference>
<comment type="function">
    <text evidence="5">E3 ubiquitin-protein ligase which accepts ubiquitin from specific E2 ubiquitin-conjugating enzymes, and transfers it to substrates, generally promoting their degradation by the proteasome.</text>
</comment>
<dbReference type="InterPro" id="IPR024162">
    <property type="entry name" value="Adaptor_Cbl"/>
</dbReference>
<feature type="region of interest" description="Disordered" evidence="6">
    <location>
        <begin position="637"/>
        <end position="701"/>
    </location>
</feature>
<dbReference type="UniPathway" id="UPA00143"/>
<evidence type="ECO:0000256" key="6">
    <source>
        <dbReference type="SAM" id="MobiDB-lite"/>
    </source>
</evidence>
<feature type="compositionally biased region" description="Low complexity" evidence="6">
    <location>
        <begin position="487"/>
        <end position="498"/>
    </location>
</feature>
<dbReference type="InterPro" id="IPR014742">
    <property type="entry name" value="Adaptor_Cbl_SH2-like"/>
</dbReference>
<dbReference type="EC" id="2.3.2.27" evidence="5"/>
<feature type="compositionally biased region" description="Polar residues" evidence="6">
    <location>
        <begin position="534"/>
        <end position="543"/>
    </location>
</feature>
<dbReference type="PROSITE" id="PS00518">
    <property type="entry name" value="ZF_RING_1"/>
    <property type="match status" value="1"/>
</dbReference>
<dbReference type="InterPro" id="IPR001841">
    <property type="entry name" value="Znf_RING"/>
</dbReference>
<comment type="domain">
    <text evidence="5">The N-terminus is composed of the phosphotyrosine binding (PTB) domain, a short linker region and the RING-type zinc finger. The PTB domain, which is also called TKB (tyrosine kinase binding) domain, is composed of three different subdomains: a four-helix bundle (4H), a calcium-binding EF hand and a divergent SH2 domain.</text>
</comment>
<dbReference type="Proteomes" id="UP000261340">
    <property type="component" value="Unplaced"/>
</dbReference>
<name>A0A3Q0QT62_AMPCI</name>
<feature type="domain" description="RING-type" evidence="8">
    <location>
        <begin position="263"/>
        <end position="304"/>
    </location>
</feature>
<dbReference type="FunFam" id="3.30.505.10:FF:000154">
    <property type="entry name" value="E3 ubiquitin-protein ligase CBL"/>
    <property type="match status" value="1"/>
</dbReference>
<dbReference type="PROSITE" id="PS50089">
    <property type="entry name" value="ZF_RING_2"/>
    <property type="match status" value="1"/>
</dbReference>
<dbReference type="Ensembl" id="ENSACIT00000002816.1">
    <property type="protein sequence ID" value="ENSACIP00000002719.1"/>
    <property type="gene ID" value="ENSACIG00000002186.1"/>
</dbReference>
<keyword evidence="5" id="KW-0833">Ubl conjugation pathway</keyword>
<dbReference type="GO" id="GO:0005509">
    <property type="term" value="F:calcium ion binding"/>
    <property type="evidence" value="ECO:0007669"/>
    <property type="project" value="UniProtKB-UniRule"/>
</dbReference>
<dbReference type="InterPro" id="IPR017907">
    <property type="entry name" value="Znf_RING_CS"/>
</dbReference>
<sequence>MAGNLKKGGGIIGMMKDAFQPHHHHLHSHHQPGAVDKKTVEKCWKLMDKLQVVRLCQNPKLALKNSPPYILDLLPDTYQHLRTILSRYEGKMETLGENEYFRVFVENLTKKTKQTISLFKEGKERMYEENSQPPWSSLLRNWNSLAVTHPGYMAFLTYDEVKARLQKFIHKPGYIFRLSCTRLGQWAIGYVTADGNILQTIPHNKPLFQALIDGFREGYLFPDGRTQNPDLTGLCEPSPQDHIKVTQEQYELYCEMGSTFQLCKICAENDKDVKIEPCGHLMCTSCLTAWQESEGQGTGCPFCRCEIKGTEPIVVDPFDPKDNSGGSSKSTFGAEGAPSPSYDDDDDDRLEDPHLMMSKLACSKVERPPSPMSVTPQSSLPPVPPRLDLLPHRPPNPPGASSPGVSSKAPSHHKDKPLPIPPALRDLPPPPPPDRPHATGAAPDGRLQRRPLPCTPGEPPRDKLPPTPPNRPLSDWTSRPVPKAPTSSSSSSSVSSSSTQAHCLGGDIRAGVRELSNRHSLPLALPSAMDARADSQNNSSLSLDHQLRPAAGTVRPMGGDEGHDSDDEYMVPSSRPILPPTSTSLVGETPPAPRPPQPQPISAVQTQTQASTMNTLILEDSPHTLQMYEAMFNIQARSQQARDSYSDLPPQPMSNGPRDHDADDGEEDENGYDFPKPRLPLPPARRTLSEMGGSMSSSSSSSSLCAAAAFNRLSLDADAGATAFPDPMEAPERPPKPLPRRINSERRASPVPPVPAPPCSGATGGEANLQISSEIEHLMSQGYTQHDIQKALMIAQNNIEMAKNILREFVSIPSTAHILT</sequence>
<dbReference type="SUPFAM" id="SSF57850">
    <property type="entry name" value="RING/U-box"/>
    <property type="match status" value="1"/>
</dbReference>
<dbReference type="SUPFAM" id="SSF47668">
    <property type="entry name" value="N-terminal domain of cbl (N-cbl)"/>
    <property type="match status" value="1"/>
</dbReference>
<feature type="compositionally biased region" description="Pro residues" evidence="6">
    <location>
        <begin position="590"/>
        <end position="599"/>
    </location>
</feature>
<dbReference type="CDD" id="cd09920">
    <property type="entry name" value="SH2_Cbl-b_TKB"/>
    <property type="match status" value="1"/>
</dbReference>
<keyword evidence="3 5" id="KW-0862">Zinc</keyword>
<feature type="region of interest" description="Disordered" evidence="6">
    <location>
        <begin position="314"/>
        <end position="351"/>
    </location>
</feature>
<organism evidence="10 11">
    <name type="scientific">Amphilophus citrinellus</name>
    <name type="common">Midas cichlid</name>
    <name type="synonym">Cichlasoma citrinellum</name>
    <dbReference type="NCBI Taxonomy" id="61819"/>
    <lineage>
        <taxon>Eukaryota</taxon>
        <taxon>Metazoa</taxon>
        <taxon>Chordata</taxon>
        <taxon>Craniata</taxon>
        <taxon>Vertebrata</taxon>
        <taxon>Euteleostomi</taxon>
        <taxon>Actinopterygii</taxon>
        <taxon>Neopterygii</taxon>
        <taxon>Teleostei</taxon>
        <taxon>Neoteleostei</taxon>
        <taxon>Acanthomorphata</taxon>
        <taxon>Ovalentaria</taxon>
        <taxon>Cichlomorphae</taxon>
        <taxon>Cichliformes</taxon>
        <taxon>Cichlidae</taxon>
        <taxon>New World cichlids</taxon>
        <taxon>Cichlasomatinae</taxon>
        <taxon>Heroini</taxon>
        <taxon>Amphilophus</taxon>
    </lineage>
</organism>
<dbReference type="Gene3D" id="1.10.8.10">
    <property type="entry name" value="DNA helicase RuvA subunit, C-terminal domain"/>
    <property type="match status" value="1"/>
</dbReference>
<dbReference type="GO" id="GO:0045121">
    <property type="term" value="C:membrane raft"/>
    <property type="evidence" value="ECO:0007669"/>
    <property type="project" value="TreeGrafter"/>
</dbReference>
<comment type="pathway">
    <text evidence="5">Protein modification; protein ubiquitination.</text>
</comment>
<dbReference type="InterPro" id="IPR003153">
    <property type="entry name" value="Adaptor_Cbl_N_hlx"/>
</dbReference>
<comment type="catalytic activity">
    <reaction evidence="5">
        <text>S-ubiquitinyl-[E2 ubiquitin-conjugating enzyme]-L-cysteine + [acceptor protein]-L-lysine = [E2 ubiquitin-conjugating enzyme]-L-cysteine + N(6)-ubiquitinyl-[acceptor protein]-L-lysine.</text>
        <dbReference type="EC" id="2.3.2.27"/>
    </reaction>
</comment>
<keyword evidence="5" id="KW-0106">Calcium</keyword>
<evidence type="ECO:0000259" key="7">
    <source>
        <dbReference type="PROSITE" id="PS50030"/>
    </source>
</evidence>
<dbReference type="InterPro" id="IPR036537">
    <property type="entry name" value="Adaptor_Cbl_N_dom_sf"/>
</dbReference>
<proteinExistence type="predicted"/>
<dbReference type="Pfam" id="PF02762">
    <property type="entry name" value="Cbl_N3"/>
    <property type="match status" value="1"/>
</dbReference>
<evidence type="ECO:0000313" key="11">
    <source>
        <dbReference type="Proteomes" id="UP000261340"/>
    </source>
</evidence>
<dbReference type="FunFam" id="3.30.40.10:FF:000015">
    <property type="entry name" value="E3 ubiquitin-protein ligase CBL"/>
    <property type="match status" value="1"/>
</dbReference>
<dbReference type="PANTHER" id="PTHR23007:SF5">
    <property type="entry name" value="E3 UBIQUITIN-PROTEIN LIGASE CBL"/>
    <property type="match status" value="1"/>
</dbReference>
<dbReference type="GO" id="GO:0061630">
    <property type="term" value="F:ubiquitin protein ligase activity"/>
    <property type="evidence" value="ECO:0007669"/>
    <property type="project" value="UniProtKB-EC"/>
</dbReference>
<dbReference type="Pfam" id="PF02262">
    <property type="entry name" value="Cbl_N"/>
    <property type="match status" value="1"/>
</dbReference>
<evidence type="ECO:0000313" key="10">
    <source>
        <dbReference type="Ensembl" id="ENSACIP00000002719.1"/>
    </source>
</evidence>
<protein>
    <recommendedName>
        <fullName evidence="5">E3 ubiquitin-protein ligase CBL</fullName>
        <ecNumber evidence="5">2.3.2.27</ecNumber>
    </recommendedName>
</protein>
<evidence type="ECO:0000259" key="8">
    <source>
        <dbReference type="PROSITE" id="PS50089"/>
    </source>
</evidence>
<dbReference type="SMART" id="SM00165">
    <property type="entry name" value="UBA"/>
    <property type="match status" value="1"/>
</dbReference>
<reference evidence="10" key="1">
    <citation type="submission" date="2025-08" db="UniProtKB">
        <authorList>
            <consortium name="Ensembl"/>
        </authorList>
    </citation>
    <scope>IDENTIFICATION</scope>
</reference>
<evidence type="ECO:0000256" key="1">
    <source>
        <dbReference type="ARBA" id="ARBA00022723"/>
    </source>
</evidence>
<feature type="region of interest" description="Disordered" evidence="6">
    <location>
        <begin position="721"/>
        <end position="756"/>
    </location>
</feature>
<dbReference type="Gene3D" id="3.30.40.10">
    <property type="entry name" value="Zinc/RING finger domain, C3HC4 (zinc finger)"/>
    <property type="match status" value="1"/>
</dbReference>
<dbReference type="SUPFAM" id="SSF46934">
    <property type="entry name" value="UBA-like"/>
    <property type="match status" value="1"/>
</dbReference>
<accession>A0A3Q0QT62</accession>
<dbReference type="GO" id="GO:0030971">
    <property type="term" value="F:receptor tyrosine kinase binding"/>
    <property type="evidence" value="ECO:0007669"/>
    <property type="project" value="TreeGrafter"/>
</dbReference>
<keyword evidence="1 5" id="KW-0479">Metal-binding</keyword>
<dbReference type="GO" id="GO:0005886">
    <property type="term" value="C:plasma membrane"/>
    <property type="evidence" value="ECO:0007669"/>
    <property type="project" value="TreeGrafter"/>
</dbReference>
<dbReference type="Gene3D" id="3.30.505.10">
    <property type="entry name" value="SH2 domain"/>
    <property type="match status" value="1"/>
</dbReference>
<dbReference type="FunFam" id="1.10.8.10:FF:000030">
    <property type="entry name" value="E3 ubiquitin-protein ligase CBL"/>
    <property type="match status" value="1"/>
</dbReference>
<dbReference type="PANTHER" id="PTHR23007">
    <property type="entry name" value="CBL"/>
    <property type="match status" value="1"/>
</dbReference>
<dbReference type="GO" id="GO:0007166">
    <property type="term" value="P:cell surface receptor signaling pathway"/>
    <property type="evidence" value="ECO:0007669"/>
    <property type="project" value="InterPro"/>
</dbReference>
<dbReference type="SMART" id="SM00184">
    <property type="entry name" value="RING"/>
    <property type="match status" value="1"/>
</dbReference>
<feature type="domain" description="Cbl-PTB" evidence="9">
    <location>
        <begin position="31"/>
        <end position="233"/>
    </location>
</feature>
<dbReference type="InterPro" id="IPR036860">
    <property type="entry name" value="SH2_dom_sf"/>
</dbReference>
<dbReference type="PROSITE" id="PS50030">
    <property type="entry name" value="UBA"/>
    <property type="match status" value="1"/>
</dbReference>
<dbReference type="InterPro" id="IPR015940">
    <property type="entry name" value="UBA"/>
</dbReference>
<dbReference type="GO" id="GO:0001784">
    <property type="term" value="F:phosphotyrosine residue binding"/>
    <property type="evidence" value="ECO:0007669"/>
    <property type="project" value="UniProtKB-UniRule"/>
</dbReference>
<evidence type="ECO:0000256" key="5">
    <source>
        <dbReference type="RuleBase" id="RU367001"/>
    </source>
</evidence>